<dbReference type="GeneID" id="96080330"/>
<name>A0ABR3UTA3_9PLEO</name>
<evidence type="ECO:0000313" key="2">
    <source>
        <dbReference type="EMBL" id="KAL1799666.1"/>
    </source>
</evidence>
<proteinExistence type="predicted"/>
<dbReference type="RefSeq" id="XP_069310250.1">
    <property type="nucleotide sequence ID" value="XM_069448128.1"/>
</dbReference>
<gene>
    <name evidence="2" type="ORF">ACET3X_000008</name>
</gene>
<feature type="compositionally biased region" description="Polar residues" evidence="1">
    <location>
        <begin position="110"/>
        <end position="124"/>
    </location>
</feature>
<evidence type="ECO:0000313" key="3">
    <source>
        <dbReference type="Proteomes" id="UP001578633"/>
    </source>
</evidence>
<organism evidence="2 3">
    <name type="scientific">Alternaria dauci</name>
    <dbReference type="NCBI Taxonomy" id="48095"/>
    <lineage>
        <taxon>Eukaryota</taxon>
        <taxon>Fungi</taxon>
        <taxon>Dikarya</taxon>
        <taxon>Ascomycota</taxon>
        <taxon>Pezizomycotina</taxon>
        <taxon>Dothideomycetes</taxon>
        <taxon>Pleosporomycetidae</taxon>
        <taxon>Pleosporales</taxon>
        <taxon>Pleosporineae</taxon>
        <taxon>Pleosporaceae</taxon>
        <taxon>Alternaria</taxon>
        <taxon>Alternaria sect. Porri</taxon>
    </lineage>
</organism>
<feature type="region of interest" description="Disordered" evidence="1">
    <location>
        <begin position="1"/>
        <end position="171"/>
    </location>
</feature>
<feature type="compositionally biased region" description="Basic and acidic residues" evidence="1">
    <location>
        <begin position="73"/>
        <end position="85"/>
    </location>
</feature>
<dbReference type="EMBL" id="JBHGVX010000001">
    <property type="protein sequence ID" value="KAL1799666.1"/>
    <property type="molecule type" value="Genomic_DNA"/>
</dbReference>
<sequence length="233" mass="24400">MPDKTSRFHKGAGGNIPGGKEKSISGGRPRQQKGQPQAATSSSIDEYPSADSVLDDEDASMSRPFLSDSQLADFHEALADSERRSGPARKRAQSTQAEQERQRRSLQPRIKTTPNSAIPSSISRNGDKSTAPPAPSPSSPLSPTNSEEWENLPEPTSTTPLPSTPPFPGTWSAALHDTTAALTQVSYASRSFGAALTKSGIGKASRSVGTAALSSTNQAALAVASWGIKKTGT</sequence>
<feature type="compositionally biased region" description="Low complexity" evidence="1">
    <location>
        <begin position="141"/>
        <end position="161"/>
    </location>
</feature>
<reference evidence="2 3" key="1">
    <citation type="submission" date="2024-09" db="EMBL/GenBank/DDBJ databases">
        <title>T2T genomes of carrot and Alternaria dauci and their utility for understanding host-pathogen interaction during carrot leaf blight disease.</title>
        <authorList>
            <person name="Liu W."/>
            <person name="Xu S."/>
            <person name="Ou C."/>
            <person name="Liu X."/>
            <person name="Zhuang F."/>
            <person name="Deng X.W."/>
        </authorList>
    </citation>
    <scope>NUCLEOTIDE SEQUENCE [LARGE SCALE GENOMIC DNA]</scope>
    <source>
        <strain evidence="2 3">A2016</strain>
    </source>
</reference>
<evidence type="ECO:0000256" key="1">
    <source>
        <dbReference type="SAM" id="MobiDB-lite"/>
    </source>
</evidence>
<dbReference type="Proteomes" id="UP001578633">
    <property type="component" value="Chromosome 1"/>
</dbReference>
<protein>
    <submittedName>
        <fullName evidence="2">Uncharacterized protein</fullName>
    </submittedName>
</protein>
<accession>A0ABR3UTA3</accession>
<comment type="caution">
    <text evidence="2">The sequence shown here is derived from an EMBL/GenBank/DDBJ whole genome shotgun (WGS) entry which is preliminary data.</text>
</comment>
<feature type="compositionally biased region" description="Low complexity" evidence="1">
    <location>
        <begin position="26"/>
        <end position="37"/>
    </location>
</feature>
<keyword evidence="3" id="KW-1185">Reference proteome</keyword>